<accession>F0W6N8</accession>
<reference evidence="1" key="2">
    <citation type="submission" date="2011-02" db="EMBL/GenBank/DDBJ databases">
        <authorList>
            <person name="MacLean D."/>
        </authorList>
    </citation>
    <scope>NUCLEOTIDE SEQUENCE</scope>
</reference>
<dbReference type="HOGENOM" id="CLU_1879235_0_0_1"/>
<gene>
    <name evidence="1" type="primary">AlNc14C25G2526</name>
    <name evidence="1" type="ORF">ALNC14_029260</name>
</gene>
<dbReference type="EMBL" id="FR824070">
    <property type="protein sequence ID" value="CCA16783.1"/>
    <property type="molecule type" value="Genomic_DNA"/>
</dbReference>
<organism evidence="1">
    <name type="scientific">Albugo laibachii Nc14</name>
    <dbReference type="NCBI Taxonomy" id="890382"/>
    <lineage>
        <taxon>Eukaryota</taxon>
        <taxon>Sar</taxon>
        <taxon>Stramenopiles</taxon>
        <taxon>Oomycota</taxon>
        <taxon>Peronosporomycetes</taxon>
        <taxon>Albuginales</taxon>
        <taxon>Albuginaceae</taxon>
        <taxon>Albugo</taxon>
    </lineage>
</organism>
<reference evidence="1" key="1">
    <citation type="journal article" date="2011" name="PLoS Biol.">
        <title>Gene gain and loss during evolution of obligate parasitism in the white rust pathogen of Arabidopsis thaliana.</title>
        <authorList>
            <person name="Kemen E."/>
            <person name="Gardiner A."/>
            <person name="Schultz-Larsen T."/>
            <person name="Kemen A.C."/>
            <person name="Balmuth A.L."/>
            <person name="Robert-Seilaniantz A."/>
            <person name="Bailey K."/>
            <person name="Holub E."/>
            <person name="Studholme D.J."/>
            <person name="Maclean D."/>
            <person name="Jones J.D."/>
        </authorList>
    </citation>
    <scope>NUCLEOTIDE SEQUENCE</scope>
</reference>
<name>F0W6N8_9STRA</name>
<sequence length="136" mass="15408">MAVKEVEGRRPINDESRLCGSFTKTSKMIVILRLRKDIGNLIHPGSILHVDNQVTVAQIKGEYTSDRKKYIDLRYKFVKGQELRKMIKVQSNESKSLHLDILSKTLPAARLSKLRGLVCSIVSTSREGVLNDRNCL</sequence>
<evidence type="ECO:0000313" key="1">
    <source>
        <dbReference type="EMBL" id="CCA16783.1"/>
    </source>
</evidence>
<dbReference type="AlphaFoldDB" id="F0W6N8"/>
<proteinExistence type="predicted"/>
<protein>
    <submittedName>
        <fullName evidence="1">AlNc14C25G2526 protein</fullName>
    </submittedName>
</protein>